<dbReference type="PROSITE" id="PS01248">
    <property type="entry name" value="EGF_LAM_1"/>
    <property type="match status" value="1"/>
</dbReference>
<dbReference type="Gene3D" id="2.10.25.10">
    <property type="entry name" value="Laminin"/>
    <property type="match status" value="1"/>
</dbReference>
<evidence type="ECO:0000256" key="1">
    <source>
        <dbReference type="PROSITE-ProRule" id="PRU00076"/>
    </source>
</evidence>
<feature type="disulfide bond" evidence="1">
    <location>
        <begin position="283"/>
        <end position="293"/>
    </location>
</feature>
<evidence type="ECO:0000313" key="4">
    <source>
        <dbReference type="Proteomes" id="UP001385951"/>
    </source>
</evidence>
<dbReference type="Pfam" id="PF23106">
    <property type="entry name" value="EGF_Teneurin"/>
    <property type="match status" value="1"/>
</dbReference>
<comment type="caution">
    <text evidence="1">Lacks conserved residue(s) required for the propagation of feature annotation.</text>
</comment>
<accession>A0AAW0G680</accession>
<dbReference type="AlphaFoldDB" id="A0AAW0G680"/>
<reference evidence="3 4" key="1">
    <citation type="submission" date="2022-09" db="EMBL/GenBank/DDBJ databases">
        <authorList>
            <person name="Palmer J.M."/>
        </authorList>
    </citation>
    <scope>NUCLEOTIDE SEQUENCE [LARGE SCALE GENOMIC DNA]</scope>
    <source>
        <strain evidence="3 4">DSM 7382</strain>
    </source>
</reference>
<dbReference type="EMBL" id="JASBNA010000009">
    <property type="protein sequence ID" value="KAK7688881.1"/>
    <property type="molecule type" value="Genomic_DNA"/>
</dbReference>
<feature type="domain" description="EGF-like" evidence="2">
    <location>
        <begin position="279"/>
        <end position="311"/>
    </location>
</feature>
<evidence type="ECO:0000313" key="3">
    <source>
        <dbReference type="EMBL" id="KAK7688881.1"/>
    </source>
</evidence>
<organism evidence="3 4">
    <name type="scientific">Cerrena zonata</name>
    <dbReference type="NCBI Taxonomy" id="2478898"/>
    <lineage>
        <taxon>Eukaryota</taxon>
        <taxon>Fungi</taxon>
        <taxon>Dikarya</taxon>
        <taxon>Basidiomycota</taxon>
        <taxon>Agaricomycotina</taxon>
        <taxon>Agaricomycetes</taxon>
        <taxon>Polyporales</taxon>
        <taxon>Cerrenaceae</taxon>
        <taxon>Cerrena</taxon>
    </lineage>
</organism>
<feature type="disulfide bond" evidence="1">
    <location>
        <begin position="301"/>
        <end position="310"/>
    </location>
</feature>
<dbReference type="SMART" id="SM00181">
    <property type="entry name" value="EGF"/>
    <property type="match status" value="2"/>
</dbReference>
<gene>
    <name evidence="3" type="ORF">QCA50_007572</name>
</gene>
<dbReference type="InterPro" id="IPR052108">
    <property type="entry name" value="MEGF/SIB"/>
</dbReference>
<dbReference type="SUPFAM" id="SSF57184">
    <property type="entry name" value="Growth factor receptor domain"/>
    <property type="match status" value="1"/>
</dbReference>
<dbReference type="InterPro" id="IPR009030">
    <property type="entry name" value="Growth_fac_rcpt_cys_sf"/>
</dbReference>
<keyword evidence="1" id="KW-0245">EGF-like domain</keyword>
<dbReference type="CDD" id="cd00055">
    <property type="entry name" value="EGF_Lam"/>
    <property type="match status" value="1"/>
</dbReference>
<dbReference type="PROSITE" id="PS00022">
    <property type="entry name" value="EGF_1"/>
    <property type="match status" value="1"/>
</dbReference>
<dbReference type="PROSITE" id="PS50026">
    <property type="entry name" value="EGF_3"/>
    <property type="match status" value="1"/>
</dbReference>
<dbReference type="PANTHER" id="PTHR24035">
    <property type="entry name" value="MULTIPLE EPIDERMAL GROWTH FACTOR-LIKE DOMAINS PROTEIN"/>
    <property type="match status" value="1"/>
</dbReference>
<sequence>MVSDGAITVCDSPIGQEAWALENPFLIWNNKFGEPIVLRVGSCAHCVEIIIIRGPSDDAPYPSWTPEAAQPFFRFLFLLPPPVSPGERVATMISNLLALIPIVLGTTVAAQSNPSIVCVAGQCLQGFTNITIGATLSTPGSSASVQLLPGQYTSDTNPQLLHTLLTSSSATLAPSPGFNNSTTVSLPLTVALEAGVAAYAQANYSGAGTFTQLPQTNGSLSSTSISAGSLMLSSNVWTAVSSGSASSDRLILWDSIPDLSQLPSGASAAKSSLSILEIQSSACSPPCSGAGICSASGTCTCPTGFTGSSCESCAQGFFGPNCQPCPQGCTSCDEGISGTGRCLSPQVSNPPSSCNCLNGVCGSNGQCSCNAGWTSADNGTACANAPKAFSCHPTAIVKLAS</sequence>
<dbReference type="InterPro" id="IPR002049">
    <property type="entry name" value="LE_dom"/>
</dbReference>
<name>A0AAW0G680_9APHY</name>
<evidence type="ECO:0000259" key="2">
    <source>
        <dbReference type="PROSITE" id="PS50026"/>
    </source>
</evidence>
<dbReference type="Proteomes" id="UP001385951">
    <property type="component" value="Unassembled WGS sequence"/>
</dbReference>
<proteinExistence type="predicted"/>
<keyword evidence="4" id="KW-1185">Reference proteome</keyword>
<comment type="caution">
    <text evidence="3">The sequence shown here is derived from an EMBL/GenBank/DDBJ whole genome shotgun (WGS) entry which is preliminary data.</text>
</comment>
<protein>
    <recommendedName>
        <fullName evidence="2">EGF-like domain-containing protein</fullName>
    </recommendedName>
</protein>
<dbReference type="InterPro" id="IPR000742">
    <property type="entry name" value="EGF"/>
</dbReference>
<keyword evidence="1" id="KW-1015">Disulfide bond</keyword>
<dbReference type="PANTHER" id="PTHR24035:SF109">
    <property type="entry name" value="PROTEIN DRAPER"/>
    <property type="match status" value="1"/>
</dbReference>